<feature type="transmembrane region" description="Helical" evidence="1">
    <location>
        <begin position="212"/>
        <end position="230"/>
    </location>
</feature>
<dbReference type="GO" id="GO:0005886">
    <property type="term" value="C:plasma membrane"/>
    <property type="evidence" value="ECO:0007669"/>
    <property type="project" value="TreeGrafter"/>
</dbReference>
<name>A0A5Q0HDI0_SACSY</name>
<feature type="transmembrane region" description="Helical" evidence="1">
    <location>
        <begin position="73"/>
        <end position="92"/>
    </location>
</feature>
<evidence type="ECO:0000256" key="1">
    <source>
        <dbReference type="SAM" id="Phobius"/>
    </source>
</evidence>
<dbReference type="Proteomes" id="UP000325787">
    <property type="component" value="Chromosome"/>
</dbReference>
<keyword evidence="1" id="KW-0472">Membrane</keyword>
<dbReference type="OrthoDB" id="23692at2"/>
<dbReference type="EMBL" id="CP034550">
    <property type="protein sequence ID" value="QFZ24378.1"/>
    <property type="molecule type" value="Genomic_DNA"/>
</dbReference>
<organism evidence="3 4">
    <name type="scientific">Saccharothrix syringae</name>
    <name type="common">Nocardiopsis syringae</name>
    <dbReference type="NCBI Taxonomy" id="103733"/>
    <lineage>
        <taxon>Bacteria</taxon>
        <taxon>Bacillati</taxon>
        <taxon>Actinomycetota</taxon>
        <taxon>Actinomycetes</taxon>
        <taxon>Pseudonocardiales</taxon>
        <taxon>Pseudonocardiaceae</taxon>
        <taxon>Saccharothrix</taxon>
    </lineage>
</organism>
<proteinExistence type="predicted"/>
<dbReference type="PROSITE" id="PS50887">
    <property type="entry name" value="GGDEF"/>
    <property type="match status" value="1"/>
</dbReference>
<dbReference type="InterPro" id="IPR043128">
    <property type="entry name" value="Rev_trsase/Diguanyl_cyclase"/>
</dbReference>
<dbReference type="PANTHER" id="PTHR45138:SF9">
    <property type="entry name" value="DIGUANYLATE CYCLASE DGCM-RELATED"/>
    <property type="match status" value="1"/>
</dbReference>
<dbReference type="CDD" id="cd01949">
    <property type="entry name" value="GGDEF"/>
    <property type="match status" value="1"/>
</dbReference>
<evidence type="ECO:0000313" key="3">
    <source>
        <dbReference type="EMBL" id="QFZ24378.1"/>
    </source>
</evidence>
<dbReference type="GO" id="GO:0052621">
    <property type="term" value="F:diguanylate cyclase activity"/>
    <property type="evidence" value="ECO:0007669"/>
    <property type="project" value="TreeGrafter"/>
</dbReference>
<dbReference type="NCBIfam" id="TIGR00254">
    <property type="entry name" value="GGDEF"/>
    <property type="match status" value="1"/>
</dbReference>
<dbReference type="FunFam" id="3.30.70.270:FF:000001">
    <property type="entry name" value="Diguanylate cyclase domain protein"/>
    <property type="match status" value="1"/>
</dbReference>
<dbReference type="PANTHER" id="PTHR45138">
    <property type="entry name" value="REGULATORY COMPONENTS OF SENSORY TRANSDUCTION SYSTEM"/>
    <property type="match status" value="1"/>
</dbReference>
<keyword evidence="1" id="KW-0812">Transmembrane</keyword>
<keyword evidence="1" id="KW-1133">Transmembrane helix</keyword>
<dbReference type="SMART" id="SM00267">
    <property type="entry name" value="GGDEF"/>
    <property type="match status" value="1"/>
</dbReference>
<dbReference type="KEGG" id="ssyi:EKG83_20355"/>
<dbReference type="GO" id="GO:1902201">
    <property type="term" value="P:negative regulation of bacterial-type flagellum-dependent cell motility"/>
    <property type="evidence" value="ECO:0007669"/>
    <property type="project" value="TreeGrafter"/>
</dbReference>
<sequence length="413" mass="43643">MPGGLRAYVVAVVAAAVLVVAATAWTTPAPAWSWGWLGVLAAASALHLEASQGIERTRVVAVEGRPYAHLQSIWFFAGVLLLPLPALALLIGSGFAHEWFRVFRGKVPPHRKVFSAATVVLGSWTAQLAITALHPGGSGLARLDGPGGAAALLTAGLLYWLVNYALVVGAIILSHPEQPARKALGSPSDQLAIAAACGMGWLMALAMHHQPWAAPIGLVTILALHLGLLYPQYRRAAQTDPLTELVNTRWWHDRARDHLRRALAEHTPLAVLLIDLDHFKEVNDTHGHLVGDTVLRAVADTLRRTVRGTDLVGRVGGEEFAVLLPDTTLTAAAATAERVRTAVAALAVPLDQGAEAVTGLTVSIGAGAAPDNGTTLDQLRQTTDLALYEAKEAGRNAVRLASAVVEPIVETPR</sequence>
<dbReference type="InterPro" id="IPR000160">
    <property type="entry name" value="GGDEF_dom"/>
</dbReference>
<protein>
    <submittedName>
        <fullName evidence="3">Diguanylate cyclase</fullName>
    </submittedName>
</protein>
<dbReference type="GO" id="GO:0043709">
    <property type="term" value="P:cell adhesion involved in single-species biofilm formation"/>
    <property type="evidence" value="ECO:0007669"/>
    <property type="project" value="TreeGrafter"/>
</dbReference>
<reference evidence="4" key="1">
    <citation type="journal article" date="2021" name="Curr. Microbiol.">
        <title>Complete genome of nocamycin-producing strain Saccharothrix syringae NRRL B-16468 reveals the biosynthetic potential for secondary metabolites.</title>
        <authorList>
            <person name="Mo X."/>
            <person name="Yang S."/>
        </authorList>
    </citation>
    <scope>NUCLEOTIDE SEQUENCE [LARGE SCALE GENOMIC DNA]</scope>
    <source>
        <strain evidence="4">ATCC 51364 / DSM 43886 / JCM 6844 / KCTC 9398 / NBRC 14523 / NRRL B-16468 / INA 2240</strain>
    </source>
</reference>
<dbReference type="Pfam" id="PF00990">
    <property type="entry name" value="GGDEF"/>
    <property type="match status" value="1"/>
</dbReference>
<evidence type="ECO:0000313" key="4">
    <source>
        <dbReference type="Proteomes" id="UP000325787"/>
    </source>
</evidence>
<dbReference type="AlphaFoldDB" id="A0A5Q0HDI0"/>
<feature type="transmembrane region" description="Helical" evidence="1">
    <location>
        <begin position="113"/>
        <end position="130"/>
    </location>
</feature>
<dbReference type="SUPFAM" id="SSF55073">
    <property type="entry name" value="Nucleotide cyclase"/>
    <property type="match status" value="1"/>
</dbReference>
<dbReference type="InterPro" id="IPR050469">
    <property type="entry name" value="Diguanylate_Cyclase"/>
</dbReference>
<feature type="domain" description="GGDEF" evidence="2">
    <location>
        <begin position="267"/>
        <end position="403"/>
    </location>
</feature>
<dbReference type="InterPro" id="IPR029787">
    <property type="entry name" value="Nucleotide_cyclase"/>
</dbReference>
<accession>A0A5Q0HDI0</accession>
<gene>
    <name evidence="3" type="ORF">EKG83_20355</name>
</gene>
<keyword evidence="4" id="KW-1185">Reference proteome</keyword>
<feature type="transmembrane region" description="Helical" evidence="1">
    <location>
        <begin position="150"/>
        <end position="174"/>
    </location>
</feature>
<feature type="transmembrane region" description="Helical" evidence="1">
    <location>
        <begin position="186"/>
        <end position="206"/>
    </location>
</feature>
<feature type="transmembrane region" description="Helical" evidence="1">
    <location>
        <begin position="7"/>
        <end position="27"/>
    </location>
</feature>
<evidence type="ECO:0000259" key="2">
    <source>
        <dbReference type="PROSITE" id="PS50887"/>
    </source>
</evidence>
<dbReference type="Gene3D" id="3.30.70.270">
    <property type="match status" value="1"/>
</dbReference>